<gene>
    <name evidence="1" type="ORF">E5329_03715</name>
</gene>
<dbReference type="Proteomes" id="UP000304953">
    <property type="component" value="Unassembled WGS sequence"/>
</dbReference>
<reference evidence="1" key="1">
    <citation type="submission" date="2019-04" db="EMBL/GenBank/DDBJ databases">
        <title>Microbes associate with the intestines of laboratory mice.</title>
        <authorList>
            <person name="Navarre W."/>
            <person name="Wong E."/>
            <person name="Huang K."/>
            <person name="Tropini C."/>
            <person name="Ng K."/>
            <person name="Yu B."/>
        </authorList>
    </citation>
    <scope>NUCLEOTIDE SEQUENCE</scope>
    <source>
        <strain evidence="1">NM01_1-7b</strain>
    </source>
</reference>
<name>A0AC61RZV6_9FIRM</name>
<accession>A0AC61RZV6</accession>
<protein>
    <submittedName>
        <fullName evidence="1">ABC transporter substrate-binding protein</fullName>
    </submittedName>
</protein>
<comment type="caution">
    <text evidence="1">The sequence shown here is derived from an EMBL/GenBank/DDBJ whole genome shotgun (WGS) entry which is preliminary data.</text>
</comment>
<evidence type="ECO:0000313" key="1">
    <source>
        <dbReference type="EMBL" id="TGY97723.1"/>
    </source>
</evidence>
<evidence type="ECO:0000313" key="2">
    <source>
        <dbReference type="Proteomes" id="UP000304953"/>
    </source>
</evidence>
<keyword evidence="2" id="KW-1185">Reference proteome</keyword>
<proteinExistence type="predicted"/>
<sequence>MKKKLVSLMLVAAMAATMAAGCGTNNGGGNNAGTDDKQTEDTNSGDDKEEAGDDSQTAASGDGAVYYLNFKPEQADQWKALAETYTEQTGVPVTVETAASGTYESTLKSEMAKDEAPTLFQVNGPDGLASWKDYCYDLKDSAVYKNLKSDDFALISDSGEVQGVAYVIETYGLIYNKKLLSDYCALDGAKIKDASEINSFAKLKEVADDIQAKKDDLGIVGAFTSAGMDSSSDWRFKTHLANLPIYYEYQADGIESTDAIKGTYLDNYKNVWDLYITDSTVESTMLSSATGEDAAAEFAMGEAVFYQNGTWAYADIKDNEVADEDLGMMPIYIGAEGEENQGLCTGSENYWCVNKNASQEDIDATLAFLEWVITSDEGRTSFRDEMGFVTPFTTFTDEYQPANPLVAASQEDIDAGHQTVAWCFTTMPSEEWKNGVGSALLEYAQGTGQWDAVVSAFVDGWTAEVQAVSE</sequence>
<organism evidence="1 2">
    <name type="scientific">Petralouisia muris</name>
    <dbReference type="NCBI Taxonomy" id="3032872"/>
    <lineage>
        <taxon>Bacteria</taxon>
        <taxon>Bacillati</taxon>
        <taxon>Bacillota</taxon>
        <taxon>Clostridia</taxon>
        <taxon>Lachnospirales</taxon>
        <taxon>Lachnospiraceae</taxon>
        <taxon>Petralouisia</taxon>
    </lineage>
</organism>
<dbReference type="EMBL" id="SRYA01000005">
    <property type="protein sequence ID" value="TGY97723.1"/>
    <property type="molecule type" value="Genomic_DNA"/>
</dbReference>